<feature type="region of interest" description="Disordered" evidence="1">
    <location>
        <begin position="884"/>
        <end position="929"/>
    </location>
</feature>
<dbReference type="EMBL" id="ML769770">
    <property type="protein sequence ID" value="KAE9387952.1"/>
    <property type="molecule type" value="Genomic_DNA"/>
</dbReference>
<evidence type="ECO:0000256" key="1">
    <source>
        <dbReference type="SAM" id="MobiDB-lite"/>
    </source>
</evidence>
<feature type="compositionally biased region" description="Low complexity" evidence="1">
    <location>
        <begin position="730"/>
        <end position="747"/>
    </location>
</feature>
<accession>A0A6A4GQ73</accession>
<feature type="compositionally biased region" description="Basic and acidic residues" evidence="1">
    <location>
        <begin position="466"/>
        <end position="483"/>
    </location>
</feature>
<feature type="compositionally biased region" description="Polar residues" evidence="1">
    <location>
        <begin position="748"/>
        <end position="764"/>
    </location>
</feature>
<feature type="compositionally biased region" description="Acidic residues" evidence="1">
    <location>
        <begin position="896"/>
        <end position="908"/>
    </location>
</feature>
<organism evidence="2 3">
    <name type="scientific">Gymnopus androsaceus JB14</name>
    <dbReference type="NCBI Taxonomy" id="1447944"/>
    <lineage>
        <taxon>Eukaryota</taxon>
        <taxon>Fungi</taxon>
        <taxon>Dikarya</taxon>
        <taxon>Basidiomycota</taxon>
        <taxon>Agaricomycotina</taxon>
        <taxon>Agaricomycetes</taxon>
        <taxon>Agaricomycetidae</taxon>
        <taxon>Agaricales</taxon>
        <taxon>Marasmiineae</taxon>
        <taxon>Omphalotaceae</taxon>
        <taxon>Gymnopus</taxon>
    </lineage>
</organism>
<feature type="region of interest" description="Disordered" evidence="1">
    <location>
        <begin position="454"/>
        <end position="494"/>
    </location>
</feature>
<feature type="region of interest" description="Disordered" evidence="1">
    <location>
        <begin position="730"/>
        <end position="808"/>
    </location>
</feature>
<reference evidence="2" key="1">
    <citation type="journal article" date="2019" name="Environ. Microbiol.">
        <title>Fungal ecological strategies reflected in gene transcription - a case study of two litter decomposers.</title>
        <authorList>
            <person name="Barbi F."/>
            <person name="Kohler A."/>
            <person name="Barry K."/>
            <person name="Baskaran P."/>
            <person name="Daum C."/>
            <person name="Fauchery L."/>
            <person name="Ihrmark K."/>
            <person name="Kuo A."/>
            <person name="LaButti K."/>
            <person name="Lipzen A."/>
            <person name="Morin E."/>
            <person name="Grigoriev I.V."/>
            <person name="Henrissat B."/>
            <person name="Lindahl B."/>
            <person name="Martin F."/>
        </authorList>
    </citation>
    <scope>NUCLEOTIDE SEQUENCE</scope>
    <source>
        <strain evidence="2">JB14</strain>
    </source>
</reference>
<feature type="compositionally biased region" description="Basic residues" evidence="1">
    <location>
        <begin position="914"/>
        <end position="924"/>
    </location>
</feature>
<keyword evidence="3" id="KW-1185">Reference proteome</keyword>
<dbReference type="Gene3D" id="3.90.70.10">
    <property type="entry name" value="Cysteine proteinases"/>
    <property type="match status" value="1"/>
</dbReference>
<dbReference type="Proteomes" id="UP000799118">
    <property type="component" value="Unassembled WGS sequence"/>
</dbReference>
<feature type="compositionally biased region" description="Basic and acidic residues" evidence="1">
    <location>
        <begin position="768"/>
        <end position="778"/>
    </location>
</feature>
<dbReference type="InterPro" id="IPR038765">
    <property type="entry name" value="Papain-like_cys_pep_sf"/>
</dbReference>
<dbReference type="SUPFAM" id="SSF54001">
    <property type="entry name" value="Cysteine proteinases"/>
    <property type="match status" value="1"/>
</dbReference>
<dbReference type="OrthoDB" id="3063862at2759"/>
<name>A0A6A4GQ73_9AGAR</name>
<protein>
    <submittedName>
        <fullName evidence="2">Uncharacterized protein</fullName>
    </submittedName>
</protein>
<gene>
    <name evidence="2" type="ORF">BT96DRAFT_1004642</name>
</gene>
<evidence type="ECO:0000313" key="3">
    <source>
        <dbReference type="Proteomes" id="UP000799118"/>
    </source>
</evidence>
<proteinExistence type="predicted"/>
<sequence length="1001" mass="112110">MFTSTPISSTNTTAEDSLNWILPTQYRIAQGFTNLTNMCYFNAALQMLFNIPLVINKIRAHSTSHLTFDDSVMSSLPMVPSELCDNLHDVLSNNLSLTLSVELEGKSIQQLFMEKRNGIFVPDYVYVSGCNRHSSWVELLAIAPPVLLIQLNRILWDAKQFAIKGRWTAATTGRAHVKVDNVWKMTNDSKILCSGPDGKFAVLLCYHIKLSLDIREGLTSCSKIALAPASVRAPIPPVVDSSLNISEGKASSSKISLLAHTIPASSIPAVTKPSLAKSSNPSSKKTTMSSSKPTLVLVDLGRFWVKREGHDPDSDFGMELVLLIVEAMTKSWALQQVPHWVEDKSYPAAPGAREKYWIYKKLLDAFNEVFQQSYWHAVSSFRKHYPPWSTEEVNRKSYISAIKKNCNLYEELVEAAKEINLHTGWEPDELYLHWMAGNHSHPLDIVDALAEGYKDNNSDKDDEDKDNNKDKNDNNKDDNNDNKGDDDDNDKDGGTLISIEQKINGIPVDVVLQGLTTGAVNLSIHPFEGLIAKFALKGEELATLEETMDQWISNAVFFRKTYRDRPFSKLVVTFLAFNWNVANAWMMSAGKSHVPSNDFLCHLKEANPSFTSQVDDLVPWDPKDKWNWTEQVESAFQEVLRVPGTKQDEAFLNHYISVDYEWELLCLRVMGDDILIDKLMNHSDSLSQEETDRALEAVKQREDLPGPDGRVLCIALDCEAHFQTGHNMRNAAAAARKSNNQASSKSKVTSNADNQQAPNPSPARNNKHKDTKENDTNRTNKLSDSPQKPPAKKRKPVKASKPAPTPPSIAYTVTVYKAKEFSKLQNKRKATSMRTFELEPTETWDALKLELLQIGEKFFGLPPVKQVKTPLVNITLFEVAKPSKQGNCNAKHGTDSEPDEGDDSDDSNSENAKKKNKTKGKAKPKAPLNDALAGKVKLLQEEWACSENDGSEHCFWTEQDRDHKPLSASSSCTNTHSVAIRYPVCLQQEPIQLCHWRCIQN</sequence>
<evidence type="ECO:0000313" key="2">
    <source>
        <dbReference type="EMBL" id="KAE9387952.1"/>
    </source>
</evidence>
<dbReference type="AlphaFoldDB" id="A0A6A4GQ73"/>
<dbReference type="CDD" id="cd02257">
    <property type="entry name" value="Peptidase_C19"/>
    <property type="match status" value="1"/>
</dbReference>